<dbReference type="PANTHER" id="PTHR31293">
    <property type="entry name" value="RNI-LIKE SUPERFAMILY PROTEIN"/>
    <property type="match status" value="1"/>
</dbReference>
<comment type="caution">
    <text evidence="2">The sequence shown here is derived from an EMBL/GenBank/DDBJ whole genome shotgun (WGS) entry which is preliminary data.</text>
</comment>
<sequence length="167" mass="19135">MSGRDRISELPDCLLTQILSYIPTKQSVQTSVLSKRWEILYLSVPGLDLDCSSVPYDADQVFLSFIDKLLEFSPESSLFKVKVKYRDTKIDGFNDRIGIMIDRGTQHLDIDSSNCICFIDEFRYWIGNYYLEEDNLHYSPFDMMPMNRAVNWLGTHGCGPVQTVLGG</sequence>
<evidence type="ECO:0000313" key="3">
    <source>
        <dbReference type="Proteomes" id="UP000712281"/>
    </source>
</evidence>
<reference evidence="2" key="1">
    <citation type="submission" date="2019-12" db="EMBL/GenBank/DDBJ databases">
        <title>Genome sequencing and annotation of Brassica cretica.</title>
        <authorList>
            <person name="Studholme D.J."/>
            <person name="Sarris P.F."/>
        </authorList>
    </citation>
    <scope>NUCLEOTIDE SEQUENCE</scope>
    <source>
        <strain evidence="2">PFS-001/15</strain>
        <tissue evidence="2">Leaf</tissue>
    </source>
</reference>
<dbReference type="InterPro" id="IPR001810">
    <property type="entry name" value="F-box_dom"/>
</dbReference>
<dbReference type="Pfam" id="PF00646">
    <property type="entry name" value="F-box"/>
    <property type="match status" value="1"/>
</dbReference>
<protein>
    <recommendedName>
        <fullName evidence="1">F-box domain-containing protein</fullName>
    </recommendedName>
</protein>
<dbReference type="InterPro" id="IPR053781">
    <property type="entry name" value="F-box_AtFBL13-like"/>
</dbReference>
<dbReference type="Proteomes" id="UP000712281">
    <property type="component" value="Unassembled WGS sequence"/>
</dbReference>
<dbReference type="CDD" id="cd22160">
    <property type="entry name" value="F-box_AtFBL13-like"/>
    <property type="match status" value="1"/>
</dbReference>
<name>A0A8S9MJK1_BRACR</name>
<proteinExistence type="predicted"/>
<dbReference type="PANTHER" id="PTHR31293:SF12">
    <property type="entry name" value="RNI-LIKE SUPERFAMILY PROTEIN"/>
    <property type="match status" value="1"/>
</dbReference>
<gene>
    <name evidence="2" type="ORF">F2Q68_00042389</name>
</gene>
<feature type="domain" description="F-box" evidence="1">
    <location>
        <begin position="4"/>
        <end position="40"/>
    </location>
</feature>
<evidence type="ECO:0000313" key="2">
    <source>
        <dbReference type="EMBL" id="KAF2620180.1"/>
    </source>
</evidence>
<dbReference type="InterPro" id="IPR055294">
    <property type="entry name" value="FBL60-like"/>
</dbReference>
<organism evidence="2 3">
    <name type="scientific">Brassica cretica</name>
    <name type="common">Mustard</name>
    <dbReference type="NCBI Taxonomy" id="69181"/>
    <lineage>
        <taxon>Eukaryota</taxon>
        <taxon>Viridiplantae</taxon>
        <taxon>Streptophyta</taxon>
        <taxon>Embryophyta</taxon>
        <taxon>Tracheophyta</taxon>
        <taxon>Spermatophyta</taxon>
        <taxon>Magnoliopsida</taxon>
        <taxon>eudicotyledons</taxon>
        <taxon>Gunneridae</taxon>
        <taxon>Pentapetalae</taxon>
        <taxon>rosids</taxon>
        <taxon>malvids</taxon>
        <taxon>Brassicales</taxon>
        <taxon>Brassicaceae</taxon>
        <taxon>Brassiceae</taxon>
        <taxon>Brassica</taxon>
    </lineage>
</organism>
<dbReference type="PROSITE" id="PS50181">
    <property type="entry name" value="FBOX"/>
    <property type="match status" value="1"/>
</dbReference>
<dbReference type="InterPro" id="IPR036047">
    <property type="entry name" value="F-box-like_dom_sf"/>
</dbReference>
<dbReference type="EMBL" id="QGKW02000007">
    <property type="protein sequence ID" value="KAF2620180.1"/>
    <property type="molecule type" value="Genomic_DNA"/>
</dbReference>
<dbReference type="SUPFAM" id="SSF81383">
    <property type="entry name" value="F-box domain"/>
    <property type="match status" value="1"/>
</dbReference>
<dbReference type="AlphaFoldDB" id="A0A8S9MJK1"/>
<evidence type="ECO:0000259" key="1">
    <source>
        <dbReference type="PROSITE" id="PS50181"/>
    </source>
</evidence>
<accession>A0A8S9MJK1</accession>
<dbReference type="Gene3D" id="1.20.1280.50">
    <property type="match status" value="1"/>
</dbReference>